<feature type="transmembrane region" description="Helical" evidence="8">
    <location>
        <begin position="187"/>
        <end position="209"/>
    </location>
</feature>
<organism evidence="10 11">
    <name type="scientific">Eiseniibacteriota bacterium</name>
    <dbReference type="NCBI Taxonomy" id="2212470"/>
    <lineage>
        <taxon>Bacteria</taxon>
        <taxon>Candidatus Eiseniibacteriota</taxon>
    </lineage>
</organism>
<dbReference type="GO" id="GO:0020037">
    <property type="term" value="F:heme binding"/>
    <property type="evidence" value="ECO:0007669"/>
    <property type="project" value="InterPro"/>
</dbReference>
<name>A0A956LYE9_UNCEI</name>
<protein>
    <recommendedName>
        <fullName evidence="3">Heme exporter protein C</fullName>
    </recommendedName>
</protein>
<dbReference type="PRINTS" id="PR01386">
    <property type="entry name" value="CCMCBIOGNSIS"/>
</dbReference>
<keyword evidence="6 8" id="KW-1133">Transmembrane helix</keyword>
<evidence type="ECO:0000256" key="4">
    <source>
        <dbReference type="ARBA" id="ARBA00022692"/>
    </source>
</evidence>
<feature type="transmembrane region" description="Helical" evidence="8">
    <location>
        <begin position="12"/>
        <end position="34"/>
    </location>
</feature>
<accession>A0A956LYE9</accession>
<dbReference type="GO" id="GO:0015232">
    <property type="term" value="F:heme transmembrane transporter activity"/>
    <property type="evidence" value="ECO:0007669"/>
    <property type="project" value="InterPro"/>
</dbReference>
<evidence type="ECO:0000256" key="3">
    <source>
        <dbReference type="ARBA" id="ARBA00016463"/>
    </source>
</evidence>
<dbReference type="GO" id="GO:0005886">
    <property type="term" value="C:plasma membrane"/>
    <property type="evidence" value="ECO:0007669"/>
    <property type="project" value="TreeGrafter"/>
</dbReference>
<feature type="transmembrane region" description="Helical" evidence="8">
    <location>
        <begin position="85"/>
        <end position="105"/>
    </location>
</feature>
<sequence length="234" mass="26814">MSARTKTAFPFLRALDLLVIPMILVGLYFAYLYAPRETTMGDVQRIFYFHVGFALNCFLAFTVVFVSSIGFLWKGGRAWDDTALAAVEVGFLYCTLVLLTGPVWARSAWGVWWTWDARLTSTLLLWLIFASYLFLRTYMAEDPRMRRYAAALGILGALNVPIVYYSVKWFNTQHPTTFITQRGKLDPQMAVSLRFCMLAVLALAVALFLKRRAIGRLEEERDRLMAAYEEGEIR</sequence>
<feature type="domain" description="Cytochrome c assembly protein" evidence="9">
    <location>
        <begin position="18"/>
        <end position="171"/>
    </location>
</feature>
<comment type="caution">
    <text evidence="10">The sequence shown here is derived from an EMBL/GenBank/DDBJ whole genome shotgun (WGS) entry which is preliminary data.</text>
</comment>
<reference evidence="10" key="1">
    <citation type="submission" date="2020-04" db="EMBL/GenBank/DDBJ databases">
        <authorList>
            <person name="Zhang T."/>
        </authorList>
    </citation>
    <scope>NUCLEOTIDE SEQUENCE</scope>
    <source>
        <strain evidence="10">HKST-UBA01</strain>
    </source>
</reference>
<proteinExistence type="inferred from homology"/>
<keyword evidence="5" id="KW-0201">Cytochrome c-type biogenesis</keyword>
<keyword evidence="7 8" id="KW-0472">Membrane</keyword>
<comment type="subcellular location">
    <subcellularLocation>
        <location evidence="1">Membrane</location>
        <topology evidence="1">Multi-pass membrane protein</topology>
    </subcellularLocation>
</comment>
<keyword evidence="4 8" id="KW-0812">Transmembrane</keyword>
<evidence type="ECO:0000256" key="7">
    <source>
        <dbReference type="ARBA" id="ARBA00023136"/>
    </source>
</evidence>
<feature type="transmembrane region" description="Helical" evidence="8">
    <location>
        <begin position="46"/>
        <end position="73"/>
    </location>
</feature>
<feature type="transmembrane region" description="Helical" evidence="8">
    <location>
        <begin position="117"/>
        <end position="135"/>
    </location>
</feature>
<dbReference type="PANTHER" id="PTHR30071:SF1">
    <property type="entry name" value="CYTOCHROME B_B6 PROTEIN-RELATED"/>
    <property type="match status" value="1"/>
</dbReference>
<dbReference type="InterPro" id="IPR003557">
    <property type="entry name" value="Cyt_c_biogenesis_CcmC"/>
</dbReference>
<dbReference type="InterPro" id="IPR002541">
    <property type="entry name" value="Cyt_c_assembly"/>
</dbReference>
<dbReference type="AlphaFoldDB" id="A0A956LYE9"/>
<gene>
    <name evidence="10" type="primary">ccsA</name>
    <name evidence="10" type="ORF">KC729_04435</name>
</gene>
<evidence type="ECO:0000256" key="1">
    <source>
        <dbReference type="ARBA" id="ARBA00004141"/>
    </source>
</evidence>
<evidence type="ECO:0000256" key="8">
    <source>
        <dbReference type="SAM" id="Phobius"/>
    </source>
</evidence>
<evidence type="ECO:0000313" key="11">
    <source>
        <dbReference type="Proteomes" id="UP000697710"/>
    </source>
</evidence>
<evidence type="ECO:0000256" key="5">
    <source>
        <dbReference type="ARBA" id="ARBA00022748"/>
    </source>
</evidence>
<comment type="similarity">
    <text evidence="2">Belongs to the CcmC/CycZ/HelC family.</text>
</comment>
<feature type="transmembrane region" description="Helical" evidence="8">
    <location>
        <begin position="147"/>
        <end position="167"/>
    </location>
</feature>
<reference evidence="10" key="2">
    <citation type="journal article" date="2021" name="Microbiome">
        <title>Successional dynamics and alternative stable states in a saline activated sludge microbial community over 9 years.</title>
        <authorList>
            <person name="Wang Y."/>
            <person name="Ye J."/>
            <person name="Ju F."/>
            <person name="Liu L."/>
            <person name="Boyd J.A."/>
            <person name="Deng Y."/>
            <person name="Parks D.H."/>
            <person name="Jiang X."/>
            <person name="Yin X."/>
            <person name="Woodcroft B.J."/>
            <person name="Tyson G.W."/>
            <person name="Hugenholtz P."/>
            <person name="Polz M.F."/>
            <person name="Zhang T."/>
        </authorList>
    </citation>
    <scope>NUCLEOTIDE SEQUENCE</scope>
    <source>
        <strain evidence="10">HKST-UBA01</strain>
    </source>
</reference>
<dbReference type="Pfam" id="PF01578">
    <property type="entry name" value="Cytochrom_C_asm"/>
    <property type="match status" value="1"/>
</dbReference>
<dbReference type="InterPro" id="IPR045062">
    <property type="entry name" value="Cyt_c_biogenesis_CcsA/CcmC"/>
</dbReference>
<evidence type="ECO:0000256" key="6">
    <source>
        <dbReference type="ARBA" id="ARBA00022989"/>
    </source>
</evidence>
<dbReference type="EMBL" id="JAGQHR010000082">
    <property type="protein sequence ID" value="MCA9726907.1"/>
    <property type="molecule type" value="Genomic_DNA"/>
</dbReference>
<evidence type="ECO:0000313" key="10">
    <source>
        <dbReference type="EMBL" id="MCA9726907.1"/>
    </source>
</evidence>
<evidence type="ECO:0000259" key="9">
    <source>
        <dbReference type="Pfam" id="PF01578"/>
    </source>
</evidence>
<dbReference type="Proteomes" id="UP000697710">
    <property type="component" value="Unassembled WGS sequence"/>
</dbReference>
<evidence type="ECO:0000256" key="2">
    <source>
        <dbReference type="ARBA" id="ARBA00005840"/>
    </source>
</evidence>
<dbReference type="PANTHER" id="PTHR30071">
    <property type="entry name" value="HEME EXPORTER PROTEIN C"/>
    <property type="match status" value="1"/>
</dbReference>
<dbReference type="GO" id="GO:0017004">
    <property type="term" value="P:cytochrome complex assembly"/>
    <property type="evidence" value="ECO:0007669"/>
    <property type="project" value="UniProtKB-KW"/>
</dbReference>